<proteinExistence type="predicted"/>
<organism evidence="2 3">
    <name type="scientific">Naegleria fowleri</name>
    <name type="common">Brain eating amoeba</name>
    <dbReference type="NCBI Taxonomy" id="5763"/>
    <lineage>
        <taxon>Eukaryota</taxon>
        <taxon>Discoba</taxon>
        <taxon>Heterolobosea</taxon>
        <taxon>Tetramitia</taxon>
        <taxon>Eutetramitia</taxon>
        <taxon>Vahlkampfiidae</taxon>
        <taxon>Naegleria</taxon>
    </lineage>
</organism>
<dbReference type="RefSeq" id="XP_044567656.1">
    <property type="nucleotide sequence ID" value="XM_044701273.1"/>
</dbReference>
<dbReference type="GeneID" id="68118137"/>
<dbReference type="OMA" id="FVFIFRC"/>
<dbReference type="OrthoDB" id="49386at2759"/>
<evidence type="ECO:0000259" key="1">
    <source>
        <dbReference type="Pfam" id="PF13910"/>
    </source>
</evidence>
<dbReference type="Pfam" id="PF13910">
    <property type="entry name" value="DUF4209"/>
    <property type="match status" value="1"/>
</dbReference>
<comment type="caution">
    <text evidence="2">The sequence shown here is derived from an EMBL/GenBank/DDBJ whole genome shotgun (WGS) entry which is preliminary data.</text>
</comment>
<dbReference type="EMBL" id="VFQX01000007">
    <property type="protein sequence ID" value="KAF0982943.1"/>
    <property type="molecule type" value="Genomic_DNA"/>
</dbReference>
<accession>A0A6A5BXW1</accession>
<evidence type="ECO:0000313" key="2">
    <source>
        <dbReference type="EMBL" id="KAF0982943.1"/>
    </source>
</evidence>
<reference evidence="2 3" key="1">
    <citation type="journal article" date="2019" name="Sci. Rep.">
        <title>Nanopore sequencing improves the draft genome of the human pathogenic amoeba Naegleria fowleri.</title>
        <authorList>
            <person name="Liechti N."/>
            <person name="Schurch N."/>
            <person name="Bruggmann R."/>
            <person name="Wittwer M."/>
        </authorList>
    </citation>
    <scope>NUCLEOTIDE SEQUENCE [LARGE SCALE GENOMIC DNA]</scope>
    <source>
        <strain evidence="2 3">ATCC 30894</strain>
    </source>
</reference>
<name>A0A6A5BXW1_NAEFO</name>
<dbReference type="InterPro" id="IPR025209">
    <property type="entry name" value="DUF4209"/>
</dbReference>
<dbReference type="VEuPathDB" id="AmoebaDB:NF0053280"/>
<evidence type="ECO:0000313" key="3">
    <source>
        <dbReference type="Proteomes" id="UP000444721"/>
    </source>
</evidence>
<gene>
    <name evidence="2" type="ORF">FDP41_010922</name>
</gene>
<protein>
    <recommendedName>
        <fullName evidence="1">DUF4209 domain-containing protein</fullName>
    </recommendedName>
</protein>
<dbReference type="VEuPathDB" id="AmoebaDB:NfTy_015760"/>
<feature type="domain" description="DUF4209" evidence="1">
    <location>
        <begin position="226"/>
        <end position="325"/>
    </location>
</feature>
<dbReference type="PANTHER" id="PTHR31701:SF2">
    <property type="entry name" value="ENDOPLASMIC RETICULUM MEMBRANE-ASSOCIATED RNA DEGRADATION PROTEIN"/>
    <property type="match status" value="1"/>
</dbReference>
<dbReference type="VEuPathDB" id="AmoebaDB:NF0053290"/>
<dbReference type="InterPro" id="IPR039635">
    <property type="entry name" value="ERMARD"/>
</dbReference>
<dbReference type="PANTHER" id="PTHR31701">
    <property type="entry name" value="ENDOPLASMIC RETICULUM MEMBRANE-ASSOCIATED RNA DEGRADATION PROTEIN"/>
    <property type="match status" value="1"/>
</dbReference>
<dbReference type="Proteomes" id="UP000444721">
    <property type="component" value="Unassembled WGS sequence"/>
</dbReference>
<dbReference type="AlphaFoldDB" id="A0A6A5BXW1"/>
<dbReference type="VEuPathDB" id="AmoebaDB:FDP41_010922"/>
<keyword evidence="3" id="KW-1185">Reference proteome</keyword>
<sequence length="853" mass="100241">MSILLPSQNPPHRSELETGVFVEQEIFKLGKKIQCFNLKNQHNDDETITVLDEPMLQQQLNELQAKEDLPLSPNVYNMLYNLNIIEIEEYTINDIILLNHDEKTLRMDQLFDWMERKIHQDQEKMMNYLIQPKKVLEQGEKDAFERVRLGAICLRKVMEYIDPILFSWISGFKDFEEFRSFFGDFVSLCFLPETEDASYTSTLQLVLDLYWKEQYYTCFSVGITFLERVLGDLLLLTKKKTSNDSNTSSDDVTNLVENFRELKINELLMVEEIELILGKEFVFIFRCFSGPLQGLNLRNVVWHGFLDSTHFSRSFSSFLIVLIITLAKRESVKNILQTSNKMRRSFNMMMDIPPGSGNPCRSKISNYLLNDENAQQQVERLIDSSYFIPFRSKKDWKLSLSYYRQGNFYLSFVLLFPHLEHALRRLFAFSNQNFVRLFSAETDQVYTTFDEILHPSLDYETSTDLTDGEAVSSVWTFESRNRVIEEMGEELMLSLFDILFFKDGPRIRDKLSHGVVDPVTVNKKVNNLCEQVITIALCMVYRYSILPPSQVNPINNNSGNTHHVNCSTRLFDYLHEASSQFTFQIYHPQMSLLNEFETTVKKFKTFSENTLSKAWEYRFSNNLTKHLFVKYPLERGEKRFVVRESSDLEELIEVYNNRMERMGHESVVYNSLFLKNSHISNILKLKADESVQNVCIDRFIDEFKQLSKTKFKPRLPLTFCGKCGNTQSIEFTKIYRLTDILKHSGLYLDEVHNSFIDLENVVLSRTAFSRHRKRFVKVVENMYDFYLNFMAVLMAVEFLYLSPVNKEELDERGIVLRLSRAAPSSIKATTYEKIEKLNSEWKSYVDKSRRQYY</sequence>